<organism evidence="11 12">
    <name type="scientific">Candidatus Glassbacteria bacterium RIFCSPLOWO2_12_FULL_58_11</name>
    <dbReference type="NCBI Taxonomy" id="1817867"/>
    <lineage>
        <taxon>Bacteria</taxon>
        <taxon>Candidatus Glassiibacteriota</taxon>
    </lineage>
</organism>
<dbReference type="AlphaFoldDB" id="A0A1F5YUG2"/>
<keyword evidence="8" id="KW-0699">rRNA-binding</keyword>
<dbReference type="NCBIfam" id="TIGR02191">
    <property type="entry name" value="RNaseIII"/>
    <property type="match status" value="1"/>
</dbReference>
<comment type="catalytic activity">
    <reaction evidence="1 8">
        <text>Endonucleolytic cleavage to 5'-phosphomonoester.</text>
        <dbReference type="EC" id="3.1.26.3"/>
    </reaction>
</comment>
<comment type="caution">
    <text evidence="11">The sequence shown here is derived from an EMBL/GenBank/DDBJ whole genome shotgun (WGS) entry which is preliminary data.</text>
</comment>
<dbReference type="SUPFAM" id="SSF54768">
    <property type="entry name" value="dsRNA-binding domain-like"/>
    <property type="match status" value="1"/>
</dbReference>
<comment type="subcellular location">
    <subcellularLocation>
        <location evidence="8">Cytoplasm</location>
    </subcellularLocation>
</comment>
<dbReference type="Pfam" id="PF00035">
    <property type="entry name" value="dsrm"/>
    <property type="match status" value="1"/>
</dbReference>
<reference evidence="11 12" key="1">
    <citation type="journal article" date="2016" name="Nat. Commun.">
        <title>Thousands of microbial genomes shed light on interconnected biogeochemical processes in an aquifer system.</title>
        <authorList>
            <person name="Anantharaman K."/>
            <person name="Brown C.T."/>
            <person name="Hug L.A."/>
            <person name="Sharon I."/>
            <person name="Castelle C.J."/>
            <person name="Probst A.J."/>
            <person name="Thomas B.C."/>
            <person name="Singh A."/>
            <person name="Wilkins M.J."/>
            <person name="Karaoz U."/>
            <person name="Brodie E.L."/>
            <person name="Williams K.H."/>
            <person name="Hubbard S.S."/>
            <person name="Banfield J.F."/>
        </authorList>
    </citation>
    <scope>NUCLEOTIDE SEQUENCE [LARGE SCALE GENOMIC DNA]</scope>
</reference>
<dbReference type="HAMAP" id="MF_00104">
    <property type="entry name" value="RNase_III"/>
    <property type="match status" value="1"/>
</dbReference>
<dbReference type="CDD" id="cd10845">
    <property type="entry name" value="DSRM_RNAse_III_family"/>
    <property type="match status" value="1"/>
</dbReference>
<gene>
    <name evidence="8" type="primary">rnc</name>
    <name evidence="11" type="ORF">A3F83_09035</name>
</gene>
<dbReference type="InterPro" id="IPR011907">
    <property type="entry name" value="RNase_III"/>
</dbReference>
<dbReference type="PROSITE" id="PS00517">
    <property type="entry name" value="RNASE_3_1"/>
    <property type="match status" value="1"/>
</dbReference>
<dbReference type="GO" id="GO:0010468">
    <property type="term" value="P:regulation of gene expression"/>
    <property type="evidence" value="ECO:0007669"/>
    <property type="project" value="TreeGrafter"/>
</dbReference>
<proteinExistence type="inferred from homology"/>
<keyword evidence="8" id="KW-0698">rRNA processing</keyword>
<evidence type="ECO:0000256" key="1">
    <source>
        <dbReference type="ARBA" id="ARBA00000109"/>
    </source>
</evidence>
<feature type="domain" description="RNase III" evidence="10">
    <location>
        <begin position="1"/>
        <end position="114"/>
    </location>
</feature>
<dbReference type="GO" id="GO:0005737">
    <property type="term" value="C:cytoplasm"/>
    <property type="evidence" value="ECO:0007669"/>
    <property type="project" value="UniProtKB-SubCell"/>
</dbReference>
<feature type="binding site" evidence="8">
    <location>
        <position position="100"/>
    </location>
    <ligand>
        <name>Mg(2+)</name>
        <dbReference type="ChEBI" id="CHEBI:18420"/>
    </ligand>
</feature>
<keyword evidence="5 8" id="KW-0255">Endonuclease</keyword>
<dbReference type="InterPro" id="IPR014720">
    <property type="entry name" value="dsRBD_dom"/>
</dbReference>
<keyword evidence="8" id="KW-0819">tRNA processing</keyword>
<dbReference type="GO" id="GO:0006364">
    <property type="term" value="P:rRNA processing"/>
    <property type="evidence" value="ECO:0007669"/>
    <property type="project" value="UniProtKB-UniRule"/>
</dbReference>
<dbReference type="SMART" id="SM00535">
    <property type="entry name" value="RIBOc"/>
    <property type="match status" value="1"/>
</dbReference>
<evidence type="ECO:0000256" key="3">
    <source>
        <dbReference type="ARBA" id="ARBA00022664"/>
    </source>
</evidence>
<comment type="cofactor">
    <cofactor evidence="8">
        <name>Mg(2+)</name>
        <dbReference type="ChEBI" id="CHEBI:18420"/>
    </cofactor>
</comment>
<evidence type="ECO:0000256" key="6">
    <source>
        <dbReference type="ARBA" id="ARBA00022801"/>
    </source>
</evidence>
<accession>A0A1F5YUG2</accession>
<evidence type="ECO:0000256" key="5">
    <source>
        <dbReference type="ARBA" id="ARBA00022759"/>
    </source>
</evidence>
<dbReference type="EMBL" id="MFIX01000140">
    <property type="protein sequence ID" value="OGG03522.1"/>
    <property type="molecule type" value="Genomic_DNA"/>
</dbReference>
<feature type="binding site" evidence="8">
    <location>
        <position position="103"/>
    </location>
    <ligand>
        <name>Mg(2+)</name>
        <dbReference type="ChEBI" id="CHEBI:18420"/>
    </ligand>
</feature>
<dbReference type="PANTHER" id="PTHR11207">
    <property type="entry name" value="RIBONUCLEASE III"/>
    <property type="match status" value="1"/>
</dbReference>
<dbReference type="Gene3D" id="3.30.160.20">
    <property type="match status" value="1"/>
</dbReference>
<evidence type="ECO:0000256" key="4">
    <source>
        <dbReference type="ARBA" id="ARBA00022722"/>
    </source>
</evidence>
<dbReference type="PROSITE" id="PS50142">
    <property type="entry name" value="RNASE_3_2"/>
    <property type="match status" value="1"/>
</dbReference>
<dbReference type="GO" id="GO:0004525">
    <property type="term" value="F:ribonuclease III activity"/>
    <property type="evidence" value="ECO:0007669"/>
    <property type="project" value="UniProtKB-UniRule"/>
</dbReference>
<keyword evidence="8" id="KW-0479">Metal-binding</keyword>
<feature type="binding site" evidence="8">
    <location>
        <position position="27"/>
    </location>
    <ligand>
        <name>Mg(2+)</name>
        <dbReference type="ChEBI" id="CHEBI:18420"/>
    </ligand>
</feature>
<dbReference type="CDD" id="cd00593">
    <property type="entry name" value="RIBOc"/>
    <property type="match status" value="1"/>
</dbReference>
<dbReference type="FunFam" id="3.30.160.20:FF:000007">
    <property type="entry name" value="Double-stranded RNA-binding protein Staufen homolog 1"/>
    <property type="match status" value="1"/>
</dbReference>
<dbReference type="Gene3D" id="1.10.1520.10">
    <property type="entry name" value="Ribonuclease III domain"/>
    <property type="match status" value="1"/>
</dbReference>
<comment type="similarity">
    <text evidence="2">Belongs to the ribonuclease III family.</text>
</comment>
<evidence type="ECO:0000259" key="9">
    <source>
        <dbReference type="PROSITE" id="PS50137"/>
    </source>
</evidence>
<protein>
    <recommendedName>
        <fullName evidence="8">Ribonuclease 3</fullName>
        <ecNumber evidence="8">3.1.26.3</ecNumber>
    </recommendedName>
    <alternativeName>
        <fullName evidence="8">Ribonuclease III</fullName>
        <shortName evidence="8">RNase III</shortName>
    </alternativeName>
</protein>
<comment type="function">
    <text evidence="8">Digests double-stranded RNA. Involved in the processing of primary rRNA transcript to yield the immediate precursors to the large and small rRNAs (23S and 16S). Processes some mRNAs, and tRNAs when they are encoded in the rRNA operon. Processes pre-crRNA and tracrRNA of type II CRISPR loci if present in the organism.</text>
</comment>
<keyword evidence="8" id="KW-0963">Cytoplasm</keyword>
<dbReference type="InterPro" id="IPR000999">
    <property type="entry name" value="RNase_III_dom"/>
</dbReference>
<dbReference type="SUPFAM" id="SSF69065">
    <property type="entry name" value="RNase III domain-like"/>
    <property type="match status" value="1"/>
</dbReference>
<dbReference type="GO" id="GO:0046872">
    <property type="term" value="F:metal ion binding"/>
    <property type="evidence" value="ECO:0007669"/>
    <property type="project" value="UniProtKB-KW"/>
</dbReference>
<dbReference type="GO" id="GO:0003725">
    <property type="term" value="F:double-stranded RNA binding"/>
    <property type="evidence" value="ECO:0007669"/>
    <property type="project" value="TreeGrafter"/>
</dbReference>
<feature type="active site" evidence="8">
    <location>
        <position position="31"/>
    </location>
</feature>
<dbReference type="PROSITE" id="PS50137">
    <property type="entry name" value="DS_RBD"/>
    <property type="match status" value="1"/>
</dbReference>
<dbReference type="Pfam" id="PF14622">
    <property type="entry name" value="Ribonucleas_3_3"/>
    <property type="match status" value="1"/>
</dbReference>
<keyword evidence="8" id="KW-0460">Magnesium</keyword>
<dbReference type="InterPro" id="IPR036389">
    <property type="entry name" value="RNase_III_sf"/>
</dbReference>
<dbReference type="STRING" id="1817867.A3F83_09035"/>
<dbReference type="EC" id="3.1.26.3" evidence="8"/>
<comment type="subunit">
    <text evidence="8">Homodimer.</text>
</comment>
<evidence type="ECO:0000256" key="2">
    <source>
        <dbReference type="ARBA" id="ARBA00010183"/>
    </source>
</evidence>
<keyword evidence="6 8" id="KW-0378">Hydrolase</keyword>
<evidence type="ECO:0000256" key="8">
    <source>
        <dbReference type="HAMAP-Rule" id="MF_00104"/>
    </source>
</evidence>
<dbReference type="Proteomes" id="UP000179129">
    <property type="component" value="Unassembled WGS sequence"/>
</dbReference>
<dbReference type="GO" id="GO:0019843">
    <property type="term" value="F:rRNA binding"/>
    <property type="evidence" value="ECO:0007669"/>
    <property type="project" value="UniProtKB-KW"/>
</dbReference>
<feature type="active site" evidence="8">
    <location>
        <position position="103"/>
    </location>
</feature>
<evidence type="ECO:0000256" key="7">
    <source>
        <dbReference type="ARBA" id="ARBA00022884"/>
    </source>
</evidence>
<keyword evidence="7 8" id="KW-0694">RNA-binding</keyword>
<evidence type="ECO:0000313" key="11">
    <source>
        <dbReference type="EMBL" id="OGG03522.1"/>
    </source>
</evidence>
<dbReference type="PANTHER" id="PTHR11207:SF0">
    <property type="entry name" value="RIBONUCLEASE 3"/>
    <property type="match status" value="1"/>
</dbReference>
<evidence type="ECO:0000259" key="10">
    <source>
        <dbReference type="PROSITE" id="PS50142"/>
    </source>
</evidence>
<name>A0A1F5YUG2_9BACT</name>
<feature type="domain" description="DRBM" evidence="9">
    <location>
        <begin position="141"/>
        <end position="210"/>
    </location>
</feature>
<evidence type="ECO:0000313" key="12">
    <source>
        <dbReference type="Proteomes" id="UP000179129"/>
    </source>
</evidence>
<dbReference type="GO" id="GO:0008033">
    <property type="term" value="P:tRNA processing"/>
    <property type="evidence" value="ECO:0007669"/>
    <property type="project" value="UniProtKB-KW"/>
</dbReference>
<dbReference type="SMART" id="SM00358">
    <property type="entry name" value="DSRM"/>
    <property type="match status" value="1"/>
</dbReference>
<sequence length="223" mass="24706">MLETALSHLSYVNENAGDYADSNERLEFLGDAVLDLAVSEYLFTRFGSCSEGDLTRIKSSIVSRAALAGKGQELRLEDYILYSKDSFPDLRRGKVTIISNALEALIGAIYLDGGLDAAKSFIYNKLLDRGRADFTFDSLQEAKNSLLHHSQVKFHCQPSYRIVEVSGPEHAKEFVCEVRIRDRIMGRGIGSNKKEAEKKAAVQALEQLAEAETTENNNHGSPD</sequence>
<keyword evidence="3 8" id="KW-0507">mRNA processing</keyword>
<keyword evidence="4 8" id="KW-0540">Nuclease</keyword>
<dbReference type="GO" id="GO:0006397">
    <property type="term" value="P:mRNA processing"/>
    <property type="evidence" value="ECO:0007669"/>
    <property type="project" value="UniProtKB-UniRule"/>
</dbReference>